<dbReference type="RefSeq" id="WP_277444333.1">
    <property type="nucleotide sequence ID" value="NZ_JAKOAV010000020.1"/>
</dbReference>
<evidence type="ECO:0000313" key="8">
    <source>
        <dbReference type="Proteomes" id="UP001154312"/>
    </source>
</evidence>
<protein>
    <submittedName>
        <fullName evidence="7">Efflux RND transporter periplasmic adaptor subunit</fullName>
    </submittedName>
</protein>
<dbReference type="GO" id="GO:0015562">
    <property type="term" value="F:efflux transmembrane transporter activity"/>
    <property type="evidence" value="ECO:0007669"/>
    <property type="project" value="InterPro"/>
</dbReference>
<feature type="compositionally biased region" description="Low complexity" evidence="4">
    <location>
        <begin position="463"/>
        <end position="479"/>
    </location>
</feature>
<dbReference type="EMBL" id="JAKOAV010000020">
    <property type="protein sequence ID" value="MDF9408928.1"/>
    <property type="molecule type" value="Genomic_DNA"/>
</dbReference>
<name>A0A9X4H4Q8_9FIRM</name>
<comment type="caution">
    <text evidence="7">The sequence shown here is derived from an EMBL/GenBank/DDBJ whole genome shotgun (WGS) entry which is preliminary data.</text>
</comment>
<dbReference type="Pfam" id="PF25954">
    <property type="entry name" value="Beta-barrel_RND_2"/>
    <property type="match status" value="1"/>
</dbReference>
<evidence type="ECO:0000256" key="4">
    <source>
        <dbReference type="SAM" id="MobiDB-lite"/>
    </source>
</evidence>
<dbReference type="SUPFAM" id="SSF111369">
    <property type="entry name" value="HlyD-like secretion proteins"/>
    <property type="match status" value="2"/>
</dbReference>
<dbReference type="Pfam" id="PF25881">
    <property type="entry name" value="HH_YBHG"/>
    <property type="match status" value="1"/>
</dbReference>
<feature type="region of interest" description="Disordered" evidence="4">
    <location>
        <begin position="381"/>
        <end position="413"/>
    </location>
</feature>
<feature type="domain" description="CusB-like beta-barrel" evidence="6">
    <location>
        <begin position="282"/>
        <end position="354"/>
    </location>
</feature>
<dbReference type="InterPro" id="IPR050465">
    <property type="entry name" value="UPF0194_transport"/>
</dbReference>
<dbReference type="Gene3D" id="2.40.30.170">
    <property type="match status" value="1"/>
</dbReference>
<reference evidence="7" key="1">
    <citation type="submission" date="2022-02" db="EMBL/GenBank/DDBJ databases">
        <authorList>
            <person name="Leng L."/>
        </authorList>
    </citation>
    <scope>NUCLEOTIDE SEQUENCE</scope>
    <source>
        <strain evidence="7">JI</strain>
    </source>
</reference>
<dbReference type="InterPro" id="IPR059052">
    <property type="entry name" value="HH_YbhG-like"/>
</dbReference>
<dbReference type="AlphaFoldDB" id="A0A9X4H4Q8"/>
<proteinExistence type="predicted"/>
<dbReference type="PANTHER" id="PTHR32347">
    <property type="entry name" value="EFFLUX SYSTEM COMPONENT YKNX-RELATED"/>
    <property type="match status" value="1"/>
</dbReference>
<evidence type="ECO:0000259" key="6">
    <source>
        <dbReference type="Pfam" id="PF25954"/>
    </source>
</evidence>
<dbReference type="Gene3D" id="2.40.50.100">
    <property type="match status" value="1"/>
</dbReference>
<accession>A0A9X4H4Q8</accession>
<comment type="subcellular location">
    <subcellularLocation>
        <location evidence="1">Cell envelope</location>
    </subcellularLocation>
</comment>
<evidence type="ECO:0000259" key="5">
    <source>
        <dbReference type="Pfam" id="PF25881"/>
    </source>
</evidence>
<organism evidence="7 8">
    <name type="scientific">Pelotomaculum isophthalicicum JI</name>
    <dbReference type="NCBI Taxonomy" id="947010"/>
    <lineage>
        <taxon>Bacteria</taxon>
        <taxon>Bacillati</taxon>
        <taxon>Bacillota</taxon>
        <taxon>Clostridia</taxon>
        <taxon>Eubacteriales</taxon>
        <taxon>Desulfotomaculaceae</taxon>
        <taxon>Pelotomaculum</taxon>
    </lineage>
</organism>
<keyword evidence="8" id="KW-1185">Reference proteome</keyword>
<evidence type="ECO:0000313" key="7">
    <source>
        <dbReference type="EMBL" id="MDF9408928.1"/>
    </source>
</evidence>
<evidence type="ECO:0000256" key="1">
    <source>
        <dbReference type="ARBA" id="ARBA00004196"/>
    </source>
</evidence>
<feature type="domain" description="YbhG-like alpha-helical hairpin" evidence="5">
    <location>
        <begin position="113"/>
        <end position="232"/>
    </location>
</feature>
<dbReference type="PANTHER" id="PTHR32347:SF27">
    <property type="entry name" value="RND EFFLUX PUMP MEMBRANE FUSION PROTEIN BARREL-SANDWICH DOMAIN-CONTAINING PROTEIN"/>
    <property type="match status" value="1"/>
</dbReference>
<dbReference type="GO" id="GO:0030313">
    <property type="term" value="C:cell envelope"/>
    <property type="evidence" value="ECO:0007669"/>
    <property type="project" value="UniProtKB-SubCell"/>
</dbReference>
<dbReference type="Gene3D" id="1.10.287.470">
    <property type="entry name" value="Helix hairpin bin"/>
    <property type="match status" value="2"/>
</dbReference>
<sequence length="490" mass="52268">METKPKTLFNKFNYFAVVIKRKKLLLGFIALVLITLTAYFVTSSRGKTSENYLTDTVKKSTVTSTISATGTIEPVSTVSLSFENSEVIKNIYVKVGDHVTTGQLLAEQATDNLEADVIQASASLKGASAKLKLQQNGSTQEDLEKAAADVQMNQGSYDLAKSTLARYQQLYQEGAISKADLDKYNSDLISAEGKLKQAEQSLKSLQAGNRAEDIEAAAADVESSNAKLKLAQNSLSGAKMYCSIDGIVSEVNGAVGQRASANNNSTSGGGFMTVISEALQLKSQVNEADIGKTVIGQKVEFTVNSYPNKTFTGKVSSIAPQATTVSNVQLYEVYVIPDENYKELKAGMPANVNIIVERHENTLTISKGAVTYAASYLSKTKQTNVSSSTGNKQVNSQSDINNTEDPSSTTSYQEQQTVVLVMNNSGGPAPKQVVLGLSDLKNYEVVRGLNEGETVVVGALNESTTTTTTNSNSKSNSNSMPMMGGPPPGR</sequence>
<dbReference type="Gene3D" id="2.40.420.20">
    <property type="match status" value="1"/>
</dbReference>
<dbReference type="Proteomes" id="UP001154312">
    <property type="component" value="Unassembled WGS sequence"/>
</dbReference>
<dbReference type="InterPro" id="IPR058792">
    <property type="entry name" value="Beta-barrel_RND_2"/>
</dbReference>
<gene>
    <name evidence="7" type="ORF">L7E55_11260</name>
</gene>
<keyword evidence="2 3" id="KW-0175">Coiled coil</keyword>
<feature type="region of interest" description="Disordered" evidence="4">
    <location>
        <begin position="460"/>
        <end position="490"/>
    </location>
</feature>
<feature type="coiled-coil region" evidence="3">
    <location>
        <begin position="181"/>
        <end position="215"/>
    </location>
</feature>
<evidence type="ECO:0000256" key="2">
    <source>
        <dbReference type="ARBA" id="ARBA00023054"/>
    </source>
</evidence>
<evidence type="ECO:0000256" key="3">
    <source>
        <dbReference type="SAM" id="Coils"/>
    </source>
</evidence>